<dbReference type="InterPro" id="IPR002052">
    <property type="entry name" value="DNA_methylase_N6_adenine_CS"/>
</dbReference>
<keyword evidence="3" id="KW-0949">S-adenosyl-L-methionine</keyword>
<proteinExistence type="predicted"/>
<dbReference type="NCBIfam" id="TIGR00536">
    <property type="entry name" value="hemK_fam"/>
    <property type="match status" value="1"/>
</dbReference>
<feature type="transmembrane region" description="Helical" evidence="4">
    <location>
        <begin position="207"/>
        <end position="228"/>
    </location>
</feature>
<dbReference type="InterPro" id="IPR029063">
    <property type="entry name" value="SAM-dependent_MTases_sf"/>
</dbReference>
<dbReference type="Pfam" id="PF17827">
    <property type="entry name" value="PrmC_N"/>
    <property type="match status" value="1"/>
</dbReference>
<dbReference type="PROSITE" id="PS00092">
    <property type="entry name" value="N6_MTASE"/>
    <property type="match status" value="1"/>
</dbReference>
<dbReference type="PANTHER" id="PTHR18895:SF74">
    <property type="entry name" value="MTRF1L RELEASE FACTOR GLUTAMINE METHYLTRANSFERASE"/>
    <property type="match status" value="1"/>
</dbReference>
<organism evidence="6 7">
    <name type="scientific">Xiphophorus couchianus</name>
    <name type="common">Monterrey platyfish</name>
    <dbReference type="NCBI Taxonomy" id="32473"/>
    <lineage>
        <taxon>Eukaryota</taxon>
        <taxon>Metazoa</taxon>
        <taxon>Chordata</taxon>
        <taxon>Craniata</taxon>
        <taxon>Vertebrata</taxon>
        <taxon>Euteleostomi</taxon>
        <taxon>Actinopterygii</taxon>
        <taxon>Neopterygii</taxon>
        <taxon>Teleostei</taxon>
        <taxon>Neoteleostei</taxon>
        <taxon>Acanthomorphata</taxon>
        <taxon>Ovalentaria</taxon>
        <taxon>Atherinomorphae</taxon>
        <taxon>Cyprinodontiformes</taxon>
        <taxon>Poeciliidae</taxon>
        <taxon>Poeciliinae</taxon>
        <taxon>Xiphophorus</taxon>
    </lineage>
</organism>
<evidence type="ECO:0000259" key="5">
    <source>
        <dbReference type="Pfam" id="PF17827"/>
    </source>
</evidence>
<dbReference type="InterPro" id="IPR004556">
    <property type="entry name" value="HemK-like"/>
</dbReference>
<dbReference type="AlphaFoldDB" id="A0A3B5M1A9"/>
<evidence type="ECO:0000256" key="2">
    <source>
        <dbReference type="ARBA" id="ARBA00022679"/>
    </source>
</evidence>
<evidence type="ECO:0000313" key="7">
    <source>
        <dbReference type="Proteomes" id="UP000261380"/>
    </source>
</evidence>
<evidence type="ECO:0000256" key="4">
    <source>
        <dbReference type="SAM" id="Phobius"/>
    </source>
</evidence>
<keyword evidence="7" id="KW-1185">Reference proteome</keyword>
<dbReference type="Gene3D" id="3.40.50.150">
    <property type="entry name" value="Vaccinia Virus protein VP39"/>
    <property type="match status" value="1"/>
</dbReference>
<dbReference type="SUPFAM" id="SSF53335">
    <property type="entry name" value="S-adenosyl-L-methionine-dependent methyltransferases"/>
    <property type="match status" value="1"/>
</dbReference>
<dbReference type="GO" id="GO:0008276">
    <property type="term" value="F:protein methyltransferase activity"/>
    <property type="evidence" value="ECO:0007669"/>
    <property type="project" value="InterPro"/>
</dbReference>
<dbReference type="GO" id="GO:0032259">
    <property type="term" value="P:methylation"/>
    <property type="evidence" value="ECO:0007669"/>
    <property type="project" value="UniProtKB-KW"/>
</dbReference>
<sequence length="357" mass="41159">MKFSQSSLTWYTFPNLSLQHLLQREYTNTCKGRYLKKEIWRCLTRPTCSAPAFPAGRITALQALDVWKRHFVENGVTEPEQSSQYIIAHLLGAKTIESVEQQRLAEFLSKEETQQVWRLCSKRLSRMPVQFVIEEWDFRDLTLKMRPPVFIPRPETEELVELVLTDLQNHPGSTETTPTCLEVGCGSGAISLSLLKSLPQVKVTLSMIFKNIFLVLLLCCCFFCRLGLQDRLKVYHMDVIKEQMPGLFSSISVLVSNPPYLFSEDMATLEPEISRFEDRAALDGGEDGLNVIRQILTLAPDFLSNRGRIYLEVDPRHPALIRRWVEDNVEELRFVETRQDVSGKSVLQRDQHTFQEF</sequence>
<dbReference type="PANTHER" id="PTHR18895">
    <property type="entry name" value="HEMK METHYLTRANSFERASE"/>
    <property type="match status" value="1"/>
</dbReference>
<accession>A0A3B5M1A9</accession>
<evidence type="ECO:0000256" key="1">
    <source>
        <dbReference type="ARBA" id="ARBA00022603"/>
    </source>
</evidence>
<keyword evidence="4" id="KW-1133">Transmembrane helix</keyword>
<dbReference type="Ensembl" id="ENSXCOT00000018097.1">
    <property type="protein sequence ID" value="ENSXCOP00000017873.1"/>
    <property type="gene ID" value="ENSXCOG00000013467.1"/>
</dbReference>
<keyword evidence="1" id="KW-0489">Methyltransferase</keyword>
<dbReference type="GO" id="GO:0003676">
    <property type="term" value="F:nucleic acid binding"/>
    <property type="evidence" value="ECO:0007669"/>
    <property type="project" value="InterPro"/>
</dbReference>
<protein>
    <submittedName>
        <fullName evidence="6">HemK methyltransferase family member 1</fullName>
    </submittedName>
</protein>
<evidence type="ECO:0000256" key="3">
    <source>
        <dbReference type="ARBA" id="ARBA00022691"/>
    </source>
</evidence>
<dbReference type="Proteomes" id="UP000261380">
    <property type="component" value="Unplaced"/>
</dbReference>
<dbReference type="InterPro" id="IPR040758">
    <property type="entry name" value="PrmC_N"/>
</dbReference>
<dbReference type="InterPro" id="IPR050320">
    <property type="entry name" value="N5-glutamine_MTase"/>
</dbReference>
<dbReference type="GO" id="GO:0005739">
    <property type="term" value="C:mitochondrion"/>
    <property type="evidence" value="ECO:0007669"/>
    <property type="project" value="TreeGrafter"/>
</dbReference>
<reference evidence="6" key="2">
    <citation type="submission" date="2025-09" db="UniProtKB">
        <authorList>
            <consortium name="Ensembl"/>
        </authorList>
    </citation>
    <scope>IDENTIFICATION</scope>
</reference>
<keyword evidence="2" id="KW-0808">Transferase</keyword>
<evidence type="ECO:0000313" key="6">
    <source>
        <dbReference type="Ensembl" id="ENSXCOP00000017873.1"/>
    </source>
</evidence>
<dbReference type="STRING" id="32473.ENSXCOP00000017873"/>
<keyword evidence="4" id="KW-0472">Membrane</keyword>
<feature type="domain" description="Release factor glutamine methyltransferase N-terminal" evidence="5">
    <location>
        <begin position="62"/>
        <end position="132"/>
    </location>
</feature>
<name>A0A3B5M1A9_9TELE</name>
<dbReference type="Gene3D" id="1.10.8.10">
    <property type="entry name" value="DNA helicase RuvA subunit, C-terminal domain"/>
    <property type="match status" value="1"/>
</dbReference>
<reference evidence="6" key="1">
    <citation type="submission" date="2025-08" db="UniProtKB">
        <authorList>
            <consortium name="Ensembl"/>
        </authorList>
    </citation>
    <scope>IDENTIFICATION</scope>
</reference>
<dbReference type="GeneTree" id="ENSGT00390000014125"/>
<keyword evidence="4" id="KW-0812">Transmembrane</keyword>